<dbReference type="Pfam" id="PF07099">
    <property type="entry name" value="DUF1361"/>
    <property type="match status" value="1"/>
</dbReference>
<sequence length="254" mass="29922">MSKKFKWFVRVVFWLYMLYVYITIFKQNSFYSFLLLNTFLAYIPIELSFHMNEKQPALLFWLLFVLWILFYPNAPYILTDLFHLARMNPYNPKNGLMSFNLHLWLNFTNLVASALASIVIGTWSVQYIVDVLMVRFKKKGTFLQILLVILLLVVSSIGVYIGRFLRLHTAYLFINPDWVMQQLMNMWNIRMLVFICFMLILQLIVWGAFFISRMSLNTYEATNNLKVVSTPKASTNTYVSEAPIHADKKNDSPT</sequence>
<keyword evidence="1" id="KW-0472">Membrane</keyword>
<dbReference type="RefSeq" id="WP_253359385.1">
    <property type="nucleotide sequence ID" value="NZ_JAIULA010000004.1"/>
</dbReference>
<feature type="transmembrane region" description="Helical" evidence="1">
    <location>
        <begin position="7"/>
        <end position="24"/>
    </location>
</feature>
<feature type="transmembrane region" description="Helical" evidence="1">
    <location>
        <begin position="30"/>
        <end position="49"/>
    </location>
</feature>
<feature type="transmembrane region" description="Helical" evidence="1">
    <location>
        <begin position="189"/>
        <end position="211"/>
    </location>
</feature>
<dbReference type="AlphaFoldDB" id="A0A9X2FL20"/>
<name>A0A9X2FL20_9LACO</name>
<dbReference type="Proteomes" id="UP001139006">
    <property type="component" value="Unassembled WGS sequence"/>
</dbReference>
<keyword evidence="1" id="KW-1133">Transmembrane helix</keyword>
<protein>
    <submittedName>
        <fullName evidence="2">DUF1361 domain-containing protein</fullName>
    </submittedName>
</protein>
<evidence type="ECO:0000313" key="3">
    <source>
        <dbReference type="Proteomes" id="UP001139006"/>
    </source>
</evidence>
<reference evidence="2 3" key="1">
    <citation type="journal article" date="2023" name="Int. J. Syst. Evol. Microbiol.">
        <title>Ligilactobacillus ubinensis sp. nov., a novel species isolated from the wild ferment of a durian fruit (Durio zibethinus).</title>
        <authorList>
            <person name="Heng Y.C."/>
            <person name="Menon N."/>
            <person name="Chen B."/>
            <person name="Loo B.Z.L."/>
            <person name="Wong G.W.J."/>
            <person name="Lim A.C.H."/>
            <person name="Silvaraju S."/>
            <person name="Kittelmann S."/>
        </authorList>
    </citation>
    <scope>NUCLEOTIDE SEQUENCE [LARGE SCALE GENOMIC DNA]</scope>
    <source>
        <strain evidence="2 3">WILCCON 0076</strain>
    </source>
</reference>
<proteinExistence type="predicted"/>
<evidence type="ECO:0000256" key="1">
    <source>
        <dbReference type="SAM" id="Phobius"/>
    </source>
</evidence>
<evidence type="ECO:0000313" key="2">
    <source>
        <dbReference type="EMBL" id="MCP0886323.1"/>
    </source>
</evidence>
<accession>A0A9X2FL20</accession>
<keyword evidence="3" id="KW-1185">Reference proteome</keyword>
<feature type="transmembrane region" description="Helical" evidence="1">
    <location>
        <begin position="58"/>
        <end position="78"/>
    </location>
</feature>
<dbReference type="EMBL" id="JAIULA010000004">
    <property type="protein sequence ID" value="MCP0886323.1"/>
    <property type="molecule type" value="Genomic_DNA"/>
</dbReference>
<keyword evidence="1" id="KW-0812">Transmembrane</keyword>
<dbReference type="InterPro" id="IPR009793">
    <property type="entry name" value="DUF1361"/>
</dbReference>
<feature type="transmembrane region" description="Helical" evidence="1">
    <location>
        <begin position="141"/>
        <end position="162"/>
    </location>
</feature>
<comment type="caution">
    <text evidence="2">The sequence shown here is derived from an EMBL/GenBank/DDBJ whole genome shotgun (WGS) entry which is preliminary data.</text>
</comment>
<organism evidence="2 3">
    <name type="scientific">Ligilactobacillus ubinensis</name>
    <dbReference type="NCBI Taxonomy" id="2876789"/>
    <lineage>
        <taxon>Bacteria</taxon>
        <taxon>Bacillati</taxon>
        <taxon>Bacillota</taxon>
        <taxon>Bacilli</taxon>
        <taxon>Lactobacillales</taxon>
        <taxon>Lactobacillaceae</taxon>
        <taxon>Ligilactobacillus</taxon>
    </lineage>
</organism>
<feature type="transmembrane region" description="Helical" evidence="1">
    <location>
        <begin position="103"/>
        <end position="129"/>
    </location>
</feature>
<gene>
    <name evidence="2" type="ORF">LB941_03100</name>
</gene>